<dbReference type="PATRIC" id="fig|1129794.4.peg.5276"/>
<name>K6ZKH4_9ALTE</name>
<gene>
    <name evidence="1" type="ORF">C427_5293</name>
</gene>
<dbReference type="KEGG" id="gps:C427_5293"/>
<sequence>MEKRDPKLQNGALIFLDLFKFEVINQRFSWDAGDYFLN</sequence>
<dbReference type="STRING" id="1129794.C427_5293"/>
<organism evidence="1 2">
    <name type="scientific">Paraglaciecola psychrophila 170</name>
    <dbReference type="NCBI Taxonomy" id="1129794"/>
    <lineage>
        <taxon>Bacteria</taxon>
        <taxon>Pseudomonadati</taxon>
        <taxon>Pseudomonadota</taxon>
        <taxon>Gammaproteobacteria</taxon>
        <taxon>Alteromonadales</taxon>
        <taxon>Alteromonadaceae</taxon>
        <taxon>Paraglaciecola</taxon>
    </lineage>
</organism>
<evidence type="ECO:0000313" key="2">
    <source>
        <dbReference type="Proteomes" id="UP000011864"/>
    </source>
</evidence>
<dbReference type="AlphaFoldDB" id="K6ZKH4"/>
<dbReference type="EMBL" id="CP003837">
    <property type="protein sequence ID" value="AGH47390.1"/>
    <property type="molecule type" value="Genomic_DNA"/>
</dbReference>
<dbReference type="HOGENOM" id="CLU_3331211_0_0_6"/>
<keyword evidence="2" id="KW-1185">Reference proteome</keyword>
<dbReference type="Proteomes" id="UP000011864">
    <property type="component" value="Chromosome"/>
</dbReference>
<proteinExistence type="predicted"/>
<evidence type="ECO:0000313" key="1">
    <source>
        <dbReference type="EMBL" id="AGH47390.1"/>
    </source>
</evidence>
<protein>
    <submittedName>
        <fullName evidence="1">Uncharacterized protein</fullName>
    </submittedName>
</protein>
<reference evidence="1 2" key="1">
    <citation type="journal article" date="2013" name="Genome Announc.">
        <title>Complete Genome Sequence of Glaciecola psychrophila Strain 170T.</title>
        <authorList>
            <person name="Yin J."/>
            <person name="Chen J."/>
            <person name="Liu G."/>
            <person name="Yu Y."/>
            <person name="Song L."/>
            <person name="Wang X."/>
            <person name="Qu X."/>
        </authorList>
    </citation>
    <scope>NUCLEOTIDE SEQUENCE [LARGE SCALE GENOMIC DNA]</scope>
    <source>
        <strain evidence="1 2">170</strain>
    </source>
</reference>
<accession>K6ZKH4</accession>